<keyword evidence="1" id="KW-1133">Transmembrane helix</keyword>
<keyword evidence="1" id="KW-0472">Membrane</keyword>
<dbReference type="GO" id="GO:0005886">
    <property type="term" value="C:plasma membrane"/>
    <property type="evidence" value="ECO:0007669"/>
    <property type="project" value="TreeGrafter"/>
</dbReference>
<dbReference type="PANTHER" id="PTHR35349:SF4">
    <property type="entry name" value="CUPIN TYPE-1 DOMAIN-CONTAINING PROTEIN"/>
    <property type="match status" value="1"/>
</dbReference>
<dbReference type="InterPro" id="IPR006045">
    <property type="entry name" value="Cupin_1"/>
</dbReference>
<keyword evidence="1" id="KW-0812">Transmembrane</keyword>
<dbReference type="GO" id="GO:0005794">
    <property type="term" value="C:Golgi apparatus"/>
    <property type="evidence" value="ECO:0007669"/>
    <property type="project" value="TreeGrafter"/>
</dbReference>
<feature type="transmembrane region" description="Helical" evidence="1">
    <location>
        <begin position="36"/>
        <end position="63"/>
    </location>
</feature>
<dbReference type="InterPro" id="IPR014710">
    <property type="entry name" value="RmlC-like_jellyroll"/>
</dbReference>
<dbReference type="InterPro" id="IPR053297">
    <property type="entry name" value="Dynactin-associated"/>
</dbReference>
<evidence type="ECO:0000256" key="1">
    <source>
        <dbReference type="SAM" id="Phobius"/>
    </source>
</evidence>
<dbReference type="Ensembl" id="ENSEAST00005005025.1">
    <property type="protein sequence ID" value="ENSEASP00005004581.1"/>
    <property type="gene ID" value="ENSEASG00005003477.1"/>
</dbReference>
<organism evidence="3">
    <name type="scientific">Equus asinus asinus</name>
    <dbReference type="NCBI Taxonomy" id="83772"/>
    <lineage>
        <taxon>Eukaryota</taxon>
        <taxon>Metazoa</taxon>
        <taxon>Chordata</taxon>
        <taxon>Craniata</taxon>
        <taxon>Vertebrata</taxon>
        <taxon>Euteleostomi</taxon>
        <taxon>Mammalia</taxon>
        <taxon>Eutheria</taxon>
        <taxon>Laurasiatheria</taxon>
        <taxon>Perissodactyla</taxon>
        <taxon>Equidae</taxon>
        <taxon>Equus</taxon>
    </lineage>
</organism>
<feature type="domain" description="Cupin type-1" evidence="2">
    <location>
        <begin position="138"/>
        <end position="260"/>
    </location>
</feature>
<dbReference type="InterPro" id="IPR031379">
    <property type="entry name" value="CLLAC"/>
</dbReference>
<dbReference type="Gene3D" id="2.60.120.10">
    <property type="entry name" value="Jelly Rolls"/>
    <property type="match status" value="1"/>
</dbReference>
<dbReference type="Pfam" id="PF00190">
    <property type="entry name" value="Cupin_1"/>
    <property type="match status" value="1"/>
</dbReference>
<name>A0A8C4L344_EQUAS</name>
<sequence>MDNSAFEMHGDATQGVLSVGKMNTVSGMEKKRQWSLMSVFLVCLLACTITTAVGVLILSLVYINNSQPRSEVPLEPEAWPLQATTIPIVQKAVDPKFQFLNHLPKSKVFEFPGGAIQWARYRSNVKDYLSLEEEAFGSSLNSQRSQMTLGTLRIKSNGLRAPHWHFNANEHGYLVQGSAWIGVVDDGGVVTTYNVTAGQVIFFPKNTLHWIKNVGNEDCFFLLFFSTHDELQTLDVDDVFLSTPEDIASRSLKVCTTAENKSCHEGMRYIGTKRACVFVFLGQQSTG</sequence>
<evidence type="ECO:0000259" key="2">
    <source>
        <dbReference type="SMART" id="SM00835"/>
    </source>
</evidence>
<dbReference type="AlphaFoldDB" id="A0A8C4L344"/>
<dbReference type="SMART" id="SM00835">
    <property type="entry name" value="Cupin_1"/>
    <property type="match status" value="1"/>
</dbReference>
<reference evidence="3" key="1">
    <citation type="submission" date="2023-03" db="UniProtKB">
        <authorList>
            <consortium name="Ensembl"/>
        </authorList>
    </citation>
    <scope>IDENTIFICATION</scope>
</reference>
<protein>
    <recommendedName>
        <fullName evidence="2">Cupin type-1 domain-containing protein</fullName>
    </recommendedName>
</protein>
<dbReference type="Pfam" id="PF15675">
    <property type="entry name" value="CLLAC"/>
    <property type="match status" value="1"/>
</dbReference>
<accession>A0A8C4L344</accession>
<evidence type="ECO:0000313" key="3">
    <source>
        <dbReference type="Ensembl" id="ENSEASP00005004581.1"/>
    </source>
</evidence>
<dbReference type="PANTHER" id="PTHR35349">
    <property type="entry name" value="DYNACTIN-ASSOCIATED PROTEIN"/>
    <property type="match status" value="1"/>
</dbReference>
<dbReference type="InterPro" id="IPR011051">
    <property type="entry name" value="RmlC_Cupin_sf"/>
</dbReference>
<dbReference type="SUPFAM" id="SSF51182">
    <property type="entry name" value="RmlC-like cupins"/>
    <property type="match status" value="1"/>
</dbReference>
<proteinExistence type="predicted"/>